<dbReference type="Gene3D" id="3.55.50.30">
    <property type="match status" value="1"/>
</dbReference>
<keyword evidence="5" id="KW-1185">Reference proteome</keyword>
<dbReference type="Pfam" id="PF16344">
    <property type="entry name" value="FecR_C"/>
    <property type="match status" value="1"/>
</dbReference>
<feature type="transmembrane region" description="Helical" evidence="1">
    <location>
        <begin position="69"/>
        <end position="91"/>
    </location>
</feature>
<proteinExistence type="predicted"/>
<dbReference type="PIRSF" id="PIRSF018266">
    <property type="entry name" value="FecR"/>
    <property type="match status" value="1"/>
</dbReference>
<evidence type="ECO:0000259" key="2">
    <source>
        <dbReference type="Pfam" id="PF04773"/>
    </source>
</evidence>
<accession>A0ABR7KXQ4</accession>
<keyword evidence="1" id="KW-1133">Transmembrane helix</keyword>
<organism evidence="4 5">
    <name type="scientific">Pedobacter fastidiosus</name>
    <dbReference type="NCBI Taxonomy" id="2765361"/>
    <lineage>
        <taxon>Bacteria</taxon>
        <taxon>Pseudomonadati</taxon>
        <taxon>Bacteroidota</taxon>
        <taxon>Sphingobacteriia</taxon>
        <taxon>Sphingobacteriales</taxon>
        <taxon>Sphingobacteriaceae</taxon>
        <taxon>Pedobacter</taxon>
    </lineage>
</organism>
<evidence type="ECO:0000259" key="3">
    <source>
        <dbReference type="Pfam" id="PF16344"/>
    </source>
</evidence>
<dbReference type="InterPro" id="IPR012373">
    <property type="entry name" value="Ferrdict_sens_TM"/>
</dbReference>
<dbReference type="Gene3D" id="2.60.120.1440">
    <property type="match status" value="1"/>
</dbReference>
<evidence type="ECO:0000313" key="4">
    <source>
        <dbReference type="EMBL" id="MBC6112801.1"/>
    </source>
</evidence>
<feature type="domain" description="FecR protein" evidence="2">
    <location>
        <begin position="166"/>
        <end position="261"/>
    </location>
</feature>
<dbReference type="Proteomes" id="UP000652755">
    <property type="component" value="Unassembled WGS sequence"/>
</dbReference>
<evidence type="ECO:0000256" key="1">
    <source>
        <dbReference type="SAM" id="Phobius"/>
    </source>
</evidence>
<comment type="caution">
    <text evidence="4">The sequence shown here is derived from an EMBL/GenBank/DDBJ whole genome shotgun (WGS) entry which is preliminary data.</text>
</comment>
<evidence type="ECO:0000313" key="5">
    <source>
        <dbReference type="Proteomes" id="UP000652755"/>
    </source>
</evidence>
<gene>
    <name evidence="4" type="ORF">H7U22_20450</name>
</gene>
<protein>
    <submittedName>
        <fullName evidence="4">DUF4974 domain-containing protein</fullName>
    </submittedName>
</protein>
<dbReference type="EMBL" id="JACRYL010000027">
    <property type="protein sequence ID" value="MBC6112801.1"/>
    <property type="molecule type" value="Genomic_DNA"/>
</dbReference>
<dbReference type="InterPro" id="IPR032508">
    <property type="entry name" value="FecR_C"/>
</dbReference>
<sequence>MTKKEAQELLNKYLNGTCTPEEKILFESLDNKVFKEEPAIIERLDYDSIKASIYKNLPAPDRRPIFKRFIPYVAAASVAVCIIAAGLLYFGNNTASVEQGQVASIIPGGNKAILTLANGTKISLSDAKLGQVAAQSGVKISKTANGQLVYDASATTADIGKIEYNTIEAPAGGQWEVRLPDGSVVFLNALSSITYPTRFVGNERLVKMQGEAYFEIAHNRAMPFKVSSLGQTVEVLGTHFDVMAYADEKVIKTTLLEGSVKISDHGQNKLLKPGEQAQVSATNIIVTSDVDLEDVMAWKKGYFKFNESIQSIMAKVSRWYNVEVIYEMDAKANLAFGGKLSRSRDIKDLLKIMERTGKVHFKIEGRRITVRE</sequence>
<keyword evidence="1" id="KW-0812">Transmembrane</keyword>
<dbReference type="PANTHER" id="PTHR30273">
    <property type="entry name" value="PERIPLASMIC SIGNAL SENSOR AND SIGMA FACTOR ACTIVATOR FECR-RELATED"/>
    <property type="match status" value="1"/>
</dbReference>
<dbReference type="Pfam" id="PF04773">
    <property type="entry name" value="FecR"/>
    <property type="match status" value="1"/>
</dbReference>
<name>A0ABR7KXQ4_9SPHI</name>
<keyword evidence="1" id="KW-0472">Membrane</keyword>
<feature type="domain" description="Protein FecR C-terminal" evidence="3">
    <location>
        <begin position="306"/>
        <end position="370"/>
    </location>
</feature>
<dbReference type="RefSeq" id="WP_187073218.1">
    <property type="nucleotide sequence ID" value="NZ_JACRYL010000027.1"/>
</dbReference>
<dbReference type="InterPro" id="IPR006860">
    <property type="entry name" value="FecR"/>
</dbReference>
<reference evidence="4 5" key="1">
    <citation type="submission" date="2020-08" db="EMBL/GenBank/DDBJ databases">
        <authorList>
            <person name="Sun Q."/>
            <person name="Inoue M."/>
        </authorList>
    </citation>
    <scope>NUCLEOTIDE SEQUENCE [LARGE SCALE GENOMIC DNA]</scope>
    <source>
        <strain evidence="4 5">CCM 8938</strain>
    </source>
</reference>
<dbReference type="PANTHER" id="PTHR30273:SF2">
    <property type="entry name" value="PROTEIN FECR"/>
    <property type="match status" value="1"/>
</dbReference>